<gene>
    <name evidence="1" type="ORF">JAAARDRAFT_51886</name>
</gene>
<accession>A0A067PF26</accession>
<evidence type="ECO:0000313" key="2">
    <source>
        <dbReference type="Proteomes" id="UP000027265"/>
    </source>
</evidence>
<dbReference type="OrthoDB" id="3036161at2759"/>
<proteinExistence type="predicted"/>
<name>A0A067PF26_9AGAM</name>
<dbReference type="Proteomes" id="UP000027265">
    <property type="component" value="Unassembled WGS sequence"/>
</dbReference>
<dbReference type="EMBL" id="KL197812">
    <property type="protein sequence ID" value="KDQ49091.1"/>
    <property type="molecule type" value="Genomic_DNA"/>
</dbReference>
<organism evidence="1 2">
    <name type="scientific">Jaapia argillacea MUCL 33604</name>
    <dbReference type="NCBI Taxonomy" id="933084"/>
    <lineage>
        <taxon>Eukaryota</taxon>
        <taxon>Fungi</taxon>
        <taxon>Dikarya</taxon>
        <taxon>Basidiomycota</taxon>
        <taxon>Agaricomycotina</taxon>
        <taxon>Agaricomycetes</taxon>
        <taxon>Agaricomycetidae</taxon>
        <taxon>Jaapiales</taxon>
        <taxon>Jaapiaceae</taxon>
        <taxon>Jaapia</taxon>
    </lineage>
</organism>
<protein>
    <submittedName>
        <fullName evidence="1">Uncharacterized protein</fullName>
    </submittedName>
</protein>
<evidence type="ECO:0000313" key="1">
    <source>
        <dbReference type="EMBL" id="KDQ49091.1"/>
    </source>
</evidence>
<dbReference type="HOGENOM" id="CLU_1283416_0_0_1"/>
<dbReference type="InParanoid" id="A0A067PF26"/>
<keyword evidence="2" id="KW-1185">Reference proteome</keyword>
<reference evidence="2" key="1">
    <citation type="journal article" date="2014" name="Proc. Natl. Acad. Sci. U.S.A.">
        <title>Extensive sampling of basidiomycete genomes demonstrates inadequacy of the white-rot/brown-rot paradigm for wood decay fungi.</title>
        <authorList>
            <person name="Riley R."/>
            <person name="Salamov A.A."/>
            <person name="Brown D.W."/>
            <person name="Nagy L.G."/>
            <person name="Floudas D."/>
            <person name="Held B.W."/>
            <person name="Levasseur A."/>
            <person name="Lombard V."/>
            <person name="Morin E."/>
            <person name="Otillar R."/>
            <person name="Lindquist E.A."/>
            <person name="Sun H."/>
            <person name="LaButti K.M."/>
            <person name="Schmutz J."/>
            <person name="Jabbour D."/>
            <person name="Luo H."/>
            <person name="Baker S.E."/>
            <person name="Pisabarro A.G."/>
            <person name="Walton J.D."/>
            <person name="Blanchette R.A."/>
            <person name="Henrissat B."/>
            <person name="Martin F."/>
            <person name="Cullen D."/>
            <person name="Hibbett D.S."/>
            <person name="Grigoriev I.V."/>
        </authorList>
    </citation>
    <scope>NUCLEOTIDE SEQUENCE [LARGE SCALE GENOMIC DNA]</scope>
    <source>
        <strain evidence="2">MUCL 33604</strain>
    </source>
</reference>
<sequence>MSLLSDLSLDAAFHPLPSQSLSPQHDAVPSFGLGPGTNMDVIFQVFQISEAFQTAARFDAEDKHVLNMVQNHREISALLSLLGLPNSRADPKGIGKRMIGGGFLLRSEAVLRHFNWTMASYKHKSVWYAWCEDMAAMEWSFQIPSVTANTYGLYKTWCGIRFMWAKGGPIETGLSPKADNTGFDEQQGARLCQSHIIYARQQRTTLNLHLTTARS</sequence>
<dbReference type="AlphaFoldDB" id="A0A067PF26"/>